<name>A0AAD2FV99_9STRA</name>
<keyword evidence="3" id="KW-1185">Reference proteome</keyword>
<dbReference type="PANTHER" id="PTHR20921">
    <property type="entry name" value="TRANSMEMBRANE PROTEIN 222"/>
    <property type="match status" value="1"/>
</dbReference>
<dbReference type="InterPro" id="IPR008496">
    <property type="entry name" value="TMEM222/RTE1"/>
</dbReference>
<dbReference type="PANTHER" id="PTHR20921:SF0">
    <property type="entry name" value="TRANSMEMBRANE PROTEIN 222"/>
    <property type="match status" value="1"/>
</dbReference>
<keyword evidence="1" id="KW-0812">Transmembrane</keyword>
<dbReference type="Pfam" id="PF05608">
    <property type="entry name" value="RTE1"/>
    <property type="match status" value="2"/>
</dbReference>
<evidence type="ECO:0008006" key="4">
    <source>
        <dbReference type="Google" id="ProtNLM"/>
    </source>
</evidence>
<evidence type="ECO:0000256" key="1">
    <source>
        <dbReference type="SAM" id="Phobius"/>
    </source>
</evidence>
<evidence type="ECO:0000313" key="2">
    <source>
        <dbReference type="EMBL" id="CAJ1954212.1"/>
    </source>
</evidence>
<comment type="caution">
    <text evidence="2">The sequence shown here is derived from an EMBL/GenBank/DDBJ whole genome shotgun (WGS) entry which is preliminary data.</text>
</comment>
<sequence>MKGNSSSEDLSFCILWSPLHPITLFLPFIGHTGISDSRGVMHDFQGSYYVYSGKNGMAFGPPTRYLKIDIGDLPGGAERWDAAIEEANQVYKERIHNICCDNCHSHVCNALNRMPLEKFGIRKWDMVKLCFLVFFKGRFISVGGFLYQFSPFVIAVAIVLLVKGFA</sequence>
<keyword evidence="1" id="KW-0472">Membrane</keyword>
<feature type="transmembrane region" description="Helical" evidence="1">
    <location>
        <begin position="145"/>
        <end position="165"/>
    </location>
</feature>
<accession>A0AAD2FV99</accession>
<gene>
    <name evidence="2" type="ORF">CYCCA115_LOCUS14807</name>
</gene>
<reference evidence="2" key="1">
    <citation type="submission" date="2023-08" db="EMBL/GenBank/DDBJ databases">
        <authorList>
            <person name="Audoor S."/>
            <person name="Bilcke G."/>
        </authorList>
    </citation>
    <scope>NUCLEOTIDE SEQUENCE</scope>
</reference>
<dbReference type="Proteomes" id="UP001295423">
    <property type="component" value="Unassembled WGS sequence"/>
</dbReference>
<dbReference type="EMBL" id="CAKOGP040001858">
    <property type="protein sequence ID" value="CAJ1954212.1"/>
    <property type="molecule type" value="Genomic_DNA"/>
</dbReference>
<dbReference type="AlphaFoldDB" id="A0AAD2FV99"/>
<organism evidence="2 3">
    <name type="scientific">Cylindrotheca closterium</name>
    <dbReference type="NCBI Taxonomy" id="2856"/>
    <lineage>
        <taxon>Eukaryota</taxon>
        <taxon>Sar</taxon>
        <taxon>Stramenopiles</taxon>
        <taxon>Ochrophyta</taxon>
        <taxon>Bacillariophyta</taxon>
        <taxon>Bacillariophyceae</taxon>
        <taxon>Bacillariophycidae</taxon>
        <taxon>Bacillariales</taxon>
        <taxon>Bacillariaceae</taxon>
        <taxon>Cylindrotheca</taxon>
    </lineage>
</organism>
<protein>
    <recommendedName>
        <fullName evidence="4">Transmembrane protein 222</fullName>
    </recommendedName>
</protein>
<keyword evidence="1" id="KW-1133">Transmembrane helix</keyword>
<evidence type="ECO:0000313" key="3">
    <source>
        <dbReference type="Proteomes" id="UP001295423"/>
    </source>
</evidence>
<proteinExistence type="predicted"/>